<name>A0ABZ0CSU8_9BURK</name>
<dbReference type="PANTHER" id="PTHR43737">
    <property type="entry name" value="BLL7424 PROTEIN"/>
    <property type="match status" value="1"/>
</dbReference>
<evidence type="ECO:0000313" key="1">
    <source>
        <dbReference type="EMBL" id="WOB08062.1"/>
    </source>
</evidence>
<organism evidence="1 2">
    <name type="scientific">Piscinibacter gummiphilus</name>
    <dbReference type="NCBI Taxonomy" id="946333"/>
    <lineage>
        <taxon>Bacteria</taxon>
        <taxon>Pseudomonadati</taxon>
        <taxon>Pseudomonadota</taxon>
        <taxon>Betaproteobacteria</taxon>
        <taxon>Burkholderiales</taxon>
        <taxon>Sphaerotilaceae</taxon>
        <taxon>Piscinibacter</taxon>
    </lineage>
</organism>
<dbReference type="Pfam" id="PF07394">
    <property type="entry name" value="DUF1501"/>
    <property type="match status" value="1"/>
</dbReference>
<dbReference type="InterPro" id="IPR006311">
    <property type="entry name" value="TAT_signal"/>
</dbReference>
<dbReference type="InterPro" id="IPR010869">
    <property type="entry name" value="DUF1501"/>
</dbReference>
<evidence type="ECO:0000313" key="2">
    <source>
        <dbReference type="Proteomes" id="UP001303946"/>
    </source>
</evidence>
<protein>
    <submittedName>
        <fullName evidence="1">DUF1501 domain-containing protein</fullName>
    </submittedName>
</protein>
<dbReference type="RefSeq" id="WP_316700743.1">
    <property type="nucleotide sequence ID" value="NZ_CP136336.1"/>
</dbReference>
<dbReference type="EMBL" id="CP136336">
    <property type="protein sequence ID" value="WOB08062.1"/>
    <property type="molecule type" value="Genomic_DNA"/>
</dbReference>
<accession>A0ABZ0CSU8</accession>
<dbReference type="PANTHER" id="PTHR43737:SF1">
    <property type="entry name" value="DUF1501 DOMAIN-CONTAINING PROTEIN"/>
    <property type="match status" value="1"/>
</dbReference>
<sequence length="502" mass="53027">MRHDHASRREFLRRAAILSGTVGPAGLPFALNLATMNAAVAQTAPSYKAIVCLFLYGGNDSANMVLPTDTASWTTYQTVRATGTDPIALRPVGTAPDPTAARASPAALGGVLPLSPNFTASPVNNTRSFALHPSMTEMQTLFNAPTGSRLAVIANAGPLIFPMTKAEYQANSASRPRPAKLFSHNDQQSTWQALGPEGARVGWGGRFGDLMASSNTNTVFTSISVSGNAVFMAGQYIFQYQIGTGGATAVGGITGSLFGSAAAATAYRNLITANGNPNAVSHLLGREQTNITKRSIDAQAQFQQEFTNANALVAAPSQYVPPSTGVAANNNLAQQLQAVARIIAARGNLGVQRQVFFVNMGGFDTHDNQNRTQADLMARLSHAIGYFDTVLGTLGLRESVTLFTGSDFGRTFTTNGDGTDHGWGAHHFVYGGAVNGKEIYGRFPQVGLNHNDEVGSGSFLPGVSVDQIGATIGKWFGVSDSNLDSVFPNLRNFQRDLGFMRA</sequence>
<reference evidence="1 2" key="1">
    <citation type="submission" date="2023-10" db="EMBL/GenBank/DDBJ databases">
        <title>Bacteria for the degradation of biodegradable plastic PBAT(Polybutylene adipate terephthalate).</title>
        <authorList>
            <person name="Weon H.-Y."/>
            <person name="Yeon J."/>
        </authorList>
    </citation>
    <scope>NUCLEOTIDE SEQUENCE [LARGE SCALE GENOMIC DNA]</scope>
    <source>
        <strain evidence="1 2">SBD 7-3</strain>
    </source>
</reference>
<proteinExistence type="predicted"/>
<dbReference type="Proteomes" id="UP001303946">
    <property type="component" value="Chromosome"/>
</dbReference>
<keyword evidence="2" id="KW-1185">Reference proteome</keyword>
<dbReference type="PROSITE" id="PS51318">
    <property type="entry name" value="TAT"/>
    <property type="match status" value="1"/>
</dbReference>
<gene>
    <name evidence="1" type="ORF">RXV79_24565</name>
</gene>